<protein>
    <recommendedName>
        <fullName evidence="3">EcsC family protein</fullName>
    </recommendedName>
</protein>
<reference evidence="1 2" key="1">
    <citation type="submission" date="2015-08" db="EMBL/GenBank/DDBJ databases">
        <title>Whole genome sequence of Flavobacterium akiainvivens IK-1T, from decaying Wikstroemia oahuensis, an endemic Hawaiian shrub.</title>
        <authorList>
            <person name="Wan X."/>
            <person name="Hou S."/>
            <person name="Saito J."/>
            <person name="Donachie S."/>
        </authorList>
    </citation>
    <scope>NUCLEOTIDE SEQUENCE [LARGE SCALE GENOMIC DNA]</scope>
    <source>
        <strain evidence="1 2">IK-1</strain>
    </source>
</reference>
<proteinExistence type="predicted"/>
<organism evidence="1 2">
    <name type="scientific">Flavobacterium akiainvivens</name>
    <dbReference type="NCBI Taxonomy" id="1202724"/>
    <lineage>
        <taxon>Bacteria</taxon>
        <taxon>Pseudomonadati</taxon>
        <taxon>Bacteroidota</taxon>
        <taxon>Flavobacteriia</taxon>
        <taxon>Flavobacteriales</taxon>
        <taxon>Flavobacteriaceae</taxon>
        <taxon>Flavobacterium</taxon>
    </lineage>
</organism>
<comment type="caution">
    <text evidence="1">The sequence shown here is derived from an EMBL/GenBank/DDBJ whole genome shotgun (WGS) entry which is preliminary data.</text>
</comment>
<dbReference type="AlphaFoldDB" id="A0A0M8MI30"/>
<dbReference type="Proteomes" id="UP000037755">
    <property type="component" value="Unassembled WGS sequence"/>
</dbReference>
<keyword evidence="2" id="KW-1185">Reference proteome</keyword>
<dbReference type="Pfam" id="PF12787">
    <property type="entry name" value="EcsC"/>
    <property type="match status" value="1"/>
</dbReference>
<evidence type="ECO:0008006" key="3">
    <source>
        <dbReference type="Google" id="ProtNLM"/>
    </source>
</evidence>
<dbReference type="PATRIC" id="fig|1202724.3.peg.1970"/>
<name>A0A0M8MI30_9FLAO</name>
<dbReference type="STRING" id="1202724.AM493_09495"/>
<dbReference type="InterPro" id="IPR024787">
    <property type="entry name" value="EcsC"/>
</dbReference>
<evidence type="ECO:0000313" key="1">
    <source>
        <dbReference type="EMBL" id="KOS06237.1"/>
    </source>
</evidence>
<dbReference type="EMBL" id="LIYD01000005">
    <property type="protein sequence ID" value="KOS06237.1"/>
    <property type="molecule type" value="Genomic_DNA"/>
</dbReference>
<evidence type="ECO:0000313" key="2">
    <source>
        <dbReference type="Proteomes" id="UP000037755"/>
    </source>
</evidence>
<sequence>MPSFTTVESEVYALRFENPHKTPKQLAELYLKKTRRKYTSIGVATALPGVIPGLGTAAQIAIEAGAVSADVLFMLRWMASLCYGTALIYGRDIKDTFEDDFTVVLGIWAGVVEAEKAGAARGERISVNHFDKHVTDRIRNRMNQKIGRKLITKYGSKRGGVALGTLIPFGVGAVVGGTFNYFTIDRFGKAAIDYFGSDKNYIVTG</sequence>
<gene>
    <name evidence="1" type="ORF">AM493_09495</name>
</gene>
<accession>A0A0M8MI30</accession>